<accession>A0AAE8Y659</accession>
<proteinExistence type="predicted"/>
<keyword evidence="3" id="KW-1185">Reference proteome</keyword>
<sequence length="305" mass="32129">MSDIIGDVGTALSGAASKLKSKFSYGPHPSIIMWAAGPATQVQDKDDSILGSIGEAISGARTKLENIVTSTPDPSQFNSFKFDAMVSESHLAQSTVTKVPVSTGFVVSEHIINHNRILKLEAVATNMQNSAMWAVSAQGLSVVSGAIFNNPILPQIGGLYGVVSSAFETENRIESTYNLFNGLRTSGTKLYISTILGKYLNCVITEIRTKHDKLTASMLAVEITLEELQTIGKDDIAKAAATAIDNSYDYSEFAKVATGLGVGVLGGVPLPGLGSLSNPTAQLGVLKDKLAKLSQPISAIKGRIL</sequence>
<evidence type="ECO:0000259" key="1">
    <source>
        <dbReference type="Pfam" id="PF21821"/>
    </source>
</evidence>
<evidence type="ECO:0000313" key="3">
    <source>
        <dbReference type="Proteomes" id="UP000827644"/>
    </source>
</evidence>
<dbReference type="Proteomes" id="UP000827644">
    <property type="component" value="Segment"/>
</dbReference>
<organism evidence="2 3">
    <name type="scientific">Erwinia phage Fifi44</name>
    <dbReference type="NCBI Taxonomy" id="2876597"/>
    <lineage>
        <taxon>Viruses</taxon>
        <taxon>Duplodnaviria</taxon>
        <taxon>Heunggongvirae</taxon>
        <taxon>Uroviricota</taxon>
        <taxon>Caudoviricetes</taxon>
        <taxon>Chaseviridae</taxon>
        <taxon>Cleopatravirinae</taxon>
        <taxon>Fifivirus</taxon>
        <taxon>Fifivirus fifi44</taxon>
    </lineage>
</organism>
<gene>
    <name evidence="2" type="ORF">Fifi44_00066</name>
</gene>
<evidence type="ECO:0000313" key="2">
    <source>
        <dbReference type="EMBL" id="UCR74935.1"/>
    </source>
</evidence>
<reference evidence="2 3" key="1">
    <citation type="submission" date="2021-09" db="EMBL/GenBank/DDBJ databases">
        <title>Complete genome sequence of Fifi44.</title>
        <authorList>
            <person name="Kim S.G."/>
            <person name="Park J."/>
            <person name="Roh E."/>
        </authorList>
    </citation>
    <scope>NUCLEOTIDE SEQUENCE [LARGE SCALE GENOMIC DNA]</scope>
</reference>
<protein>
    <recommendedName>
        <fullName evidence="1">Dit-like phage tail protein N-terminal domain-containing protein</fullName>
    </recommendedName>
</protein>
<dbReference type="Pfam" id="PF21821">
    <property type="entry name" value="Dit_like"/>
    <property type="match status" value="1"/>
</dbReference>
<dbReference type="EMBL" id="OK073976">
    <property type="protein sequence ID" value="UCR74935.1"/>
    <property type="molecule type" value="Genomic_DNA"/>
</dbReference>
<dbReference type="InterPro" id="IPR048494">
    <property type="entry name" value="Dit-like_N"/>
</dbReference>
<feature type="domain" description="Dit-like phage tail protein N-terminal" evidence="1">
    <location>
        <begin position="82"/>
        <end position="230"/>
    </location>
</feature>
<name>A0AAE8Y659_9CAUD</name>